<evidence type="ECO:0000256" key="11">
    <source>
        <dbReference type="PROSITE-ProRule" id="PRU00104"/>
    </source>
</evidence>
<comment type="similarity">
    <text evidence="10">Belongs to the UPL family. TOM1/PTR1 subfamily.</text>
</comment>
<feature type="region of interest" description="Disordered" evidence="12">
    <location>
        <begin position="1769"/>
        <end position="1824"/>
    </location>
</feature>
<organism evidence="14 15">
    <name type="scientific">Schizosaccharomyces japonicus (strain yFS275 / FY16936)</name>
    <name type="common">Fission yeast</name>
    <dbReference type="NCBI Taxonomy" id="402676"/>
    <lineage>
        <taxon>Eukaryota</taxon>
        <taxon>Fungi</taxon>
        <taxon>Dikarya</taxon>
        <taxon>Ascomycota</taxon>
        <taxon>Taphrinomycotina</taxon>
        <taxon>Schizosaccharomycetes</taxon>
        <taxon>Schizosaccharomycetales</taxon>
        <taxon>Schizosaccharomycetaceae</taxon>
        <taxon>Schizosaccharomyces</taxon>
    </lineage>
</organism>
<dbReference type="FunFam" id="3.30.2410.10:FF:000004">
    <property type="entry name" value="E3 ubiquitin-protein ligase HUWE1, variant"/>
    <property type="match status" value="1"/>
</dbReference>
<dbReference type="EMBL" id="KE651167">
    <property type="protein sequence ID" value="EEB08695.1"/>
    <property type="molecule type" value="Genomic_DNA"/>
</dbReference>
<dbReference type="CDD" id="cd00078">
    <property type="entry name" value="HECTc"/>
    <property type="match status" value="1"/>
</dbReference>
<dbReference type="EC" id="2.3.2.26" evidence="4"/>
<evidence type="ECO:0000256" key="8">
    <source>
        <dbReference type="ARBA" id="ARBA00022816"/>
    </source>
</evidence>
<dbReference type="GO" id="GO:0016567">
    <property type="term" value="P:protein ubiquitination"/>
    <property type="evidence" value="ECO:0007669"/>
    <property type="project" value="UniProtKB-UniPathway"/>
</dbReference>
<evidence type="ECO:0000256" key="10">
    <source>
        <dbReference type="ARBA" id="ARBA00034494"/>
    </source>
</evidence>
<comment type="subcellular location">
    <subcellularLocation>
        <location evidence="2">Nucleus</location>
    </subcellularLocation>
</comment>
<dbReference type="RefSeq" id="XP_002174988.1">
    <property type="nucleotide sequence ID" value="XM_002174952.1"/>
</dbReference>
<dbReference type="eggNOG" id="KOG0939">
    <property type="taxonomic scope" value="Eukaryota"/>
</dbReference>
<dbReference type="InterPro" id="IPR000569">
    <property type="entry name" value="HECT_dom"/>
</dbReference>
<dbReference type="InterPro" id="IPR010314">
    <property type="entry name" value="E3_Ub_ligase_DUF913"/>
</dbReference>
<dbReference type="PANTHER" id="PTHR11254">
    <property type="entry name" value="HECT DOMAIN UBIQUITIN-PROTEIN LIGASE"/>
    <property type="match status" value="1"/>
</dbReference>
<dbReference type="Gene3D" id="3.90.1750.10">
    <property type="entry name" value="Hect, E3 ligase catalytic domains"/>
    <property type="match status" value="1"/>
</dbReference>
<evidence type="ECO:0000256" key="4">
    <source>
        <dbReference type="ARBA" id="ARBA00012485"/>
    </source>
</evidence>
<dbReference type="FunFam" id="3.90.1750.10:FF:000003">
    <property type="entry name" value="E3 ubiquitin-protein ligase UPL1"/>
    <property type="match status" value="1"/>
</dbReference>
<dbReference type="PROSITE" id="PS50237">
    <property type="entry name" value="HECT"/>
    <property type="match status" value="1"/>
</dbReference>
<dbReference type="GO" id="GO:0051028">
    <property type="term" value="P:mRNA transport"/>
    <property type="evidence" value="ECO:0007669"/>
    <property type="project" value="UniProtKB-KW"/>
</dbReference>
<dbReference type="SMART" id="SM00119">
    <property type="entry name" value="HECTc"/>
    <property type="match status" value="1"/>
</dbReference>
<feature type="compositionally biased region" description="Acidic residues" evidence="12">
    <location>
        <begin position="1814"/>
        <end position="1823"/>
    </location>
</feature>
<evidence type="ECO:0000256" key="6">
    <source>
        <dbReference type="ARBA" id="ARBA00022679"/>
    </source>
</evidence>
<reference evidence="14 15" key="1">
    <citation type="journal article" date="2011" name="Science">
        <title>Comparative functional genomics of the fission yeasts.</title>
        <authorList>
            <person name="Rhind N."/>
            <person name="Chen Z."/>
            <person name="Yassour M."/>
            <person name="Thompson D.A."/>
            <person name="Haas B.J."/>
            <person name="Habib N."/>
            <person name="Wapinski I."/>
            <person name="Roy S."/>
            <person name="Lin M.F."/>
            <person name="Heiman D.I."/>
            <person name="Young S.K."/>
            <person name="Furuya K."/>
            <person name="Guo Y."/>
            <person name="Pidoux A."/>
            <person name="Chen H.M."/>
            <person name="Robbertse B."/>
            <person name="Goldberg J.M."/>
            <person name="Aoki K."/>
            <person name="Bayne E.H."/>
            <person name="Berlin A.M."/>
            <person name="Desjardins C.A."/>
            <person name="Dobbs E."/>
            <person name="Dukaj L."/>
            <person name="Fan L."/>
            <person name="FitzGerald M.G."/>
            <person name="French C."/>
            <person name="Gujja S."/>
            <person name="Hansen K."/>
            <person name="Keifenheim D."/>
            <person name="Levin J.Z."/>
            <person name="Mosher R.A."/>
            <person name="Mueller C.A."/>
            <person name="Pfiffner J."/>
            <person name="Priest M."/>
            <person name="Russ C."/>
            <person name="Smialowska A."/>
            <person name="Swoboda P."/>
            <person name="Sykes S.M."/>
            <person name="Vaughn M."/>
            <person name="Vengrova S."/>
            <person name="Yoder R."/>
            <person name="Zeng Q."/>
            <person name="Allshire R."/>
            <person name="Baulcombe D."/>
            <person name="Birren B.W."/>
            <person name="Brown W."/>
            <person name="Ekwall K."/>
            <person name="Kellis M."/>
            <person name="Leatherwood J."/>
            <person name="Levin H."/>
            <person name="Margalit H."/>
            <person name="Martienssen R."/>
            <person name="Nieduszynski C.A."/>
            <person name="Spatafora J.W."/>
            <person name="Friedman N."/>
            <person name="Dalgaard J.Z."/>
            <person name="Baumann P."/>
            <person name="Niki H."/>
            <person name="Regev A."/>
            <person name="Nusbaum C."/>
        </authorList>
    </citation>
    <scope>NUCLEOTIDE SEQUENCE [LARGE SCALE GENOMIC DNA]</scope>
    <source>
        <strain evidence="15">yFS275 / FY16936</strain>
    </source>
</reference>
<evidence type="ECO:0000256" key="7">
    <source>
        <dbReference type="ARBA" id="ARBA00022786"/>
    </source>
</evidence>
<dbReference type="GO" id="GO:0120113">
    <property type="term" value="P:cytoplasm to vacuole targeting by the NVT pathway"/>
    <property type="evidence" value="ECO:0007669"/>
    <property type="project" value="UniProtKB-ARBA"/>
</dbReference>
<keyword evidence="7 11" id="KW-0833">Ubl conjugation pathway</keyword>
<dbReference type="InterPro" id="IPR010309">
    <property type="entry name" value="E3_Ub_ligase_DUF908"/>
</dbReference>
<keyword evidence="9" id="KW-0539">Nucleus</keyword>
<name>B6K591_SCHJY</name>
<keyword evidence="5" id="KW-0813">Transport</keyword>
<dbReference type="Pfam" id="PF06012">
    <property type="entry name" value="DUF908"/>
    <property type="match status" value="1"/>
</dbReference>
<dbReference type="VEuPathDB" id="FungiDB:SJAG_03860"/>
<evidence type="ECO:0000256" key="3">
    <source>
        <dbReference type="ARBA" id="ARBA00004906"/>
    </source>
</evidence>
<dbReference type="Pfam" id="PF06025">
    <property type="entry name" value="DUF913"/>
    <property type="match status" value="1"/>
</dbReference>
<dbReference type="GO" id="GO:0061630">
    <property type="term" value="F:ubiquitin protein ligase activity"/>
    <property type="evidence" value="ECO:0000318"/>
    <property type="project" value="GO_Central"/>
</dbReference>
<dbReference type="InterPro" id="IPR035983">
    <property type="entry name" value="Hect_E3_ubiquitin_ligase"/>
</dbReference>
<gene>
    <name evidence="14" type="ORF">SJAG_03860</name>
</gene>
<keyword evidence="15" id="KW-1185">Reference proteome</keyword>
<feature type="active site" description="Glycyl thioester intermediate" evidence="11">
    <location>
        <position position="3059"/>
    </location>
</feature>
<dbReference type="OrthoDB" id="8068875at2759"/>
<proteinExistence type="inferred from homology"/>
<feature type="domain" description="HECT" evidence="13">
    <location>
        <begin position="2756"/>
        <end position="3092"/>
    </location>
</feature>
<dbReference type="Gene3D" id="3.30.2410.10">
    <property type="entry name" value="Hect, E3 ligase catalytic domain"/>
    <property type="match status" value="1"/>
</dbReference>
<dbReference type="GO" id="GO:0005634">
    <property type="term" value="C:nucleus"/>
    <property type="evidence" value="ECO:0000318"/>
    <property type="project" value="GO_Central"/>
</dbReference>
<dbReference type="JaponicusDB" id="SJAG_03860"/>
<dbReference type="GO" id="GO:0005737">
    <property type="term" value="C:cytoplasm"/>
    <property type="evidence" value="ECO:0000318"/>
    <property type="project" value="GO_Central"/>
</dbReference>
<feature type="compositionally biased region" description="Polar residues" evidence="12">
    <location>
        <begin position="1769"/>
        <end position="1781"/>
    </location>
</feature>
<dbReference type="Pfam" id="PF00632">
    <property type="entry name" value="HECT"/>
    <property type="match status" value="1"/>
</dbReference>
<keyword evidence="6" id="KW-0808">Transferase</keyword>
<sequence>MLINISSRNRSFNAPQIVTDLVHRFEDSNSALENRIDLLQELHEFQNSGWCYPRGDLNTWIPVLNFFDEILREVIEEHRLLAAQTIPFSEKAKQIVVIILQFVSFLMDHCANRTLFNSSDRLTDLLLTTDDDVLYYTLQLVLRIGQHANGLKFGKKAYKLPIDRLRLLSLCFPDTCQYEDSESFPDLIADEDLAQFSSWGQISFTFYPEVQTCVDENSSKTEKKARRKKQRCVSRTSKLHLHHSIFESRSLEGYFQDICSSHRIPAERQYELLVTLRKMRAFRNHRDFLRMIRIGMLSLASIAYVINETEFQSLLSVHHSDLPAFVLSILSSNDSKIGTLQDDALRLLVAMSQHRPLLKNHILTALNIPMSHGCFYKILKNVLLSLDSDKPAVSNDFTITVFNYIDFLSSTQPGGVALCNPLIMKTLLSVYDNTRASALRITVRVTEILDHLIYAFTAALPCSLKRKEQAILSSASLLKLILRSGGLLEFRNLIETSLVATLKTIMDFASDFGAKNHALAISIMSAFIHNEPTAYSILYEAGLPNSFFASIKKNAAPSVSLFLSLPTAFEAICLNQTGFELFKCANPFSYLFSSFYSESHCKVLLDSDFAGVLGNCYEELICHHPKLKHLLFDEVLHCLQSISEKQKSDFDCLALPETLQKNDALIISVYDDGLRGSTQPVLLQYIDVFSRFLEGLLTDSSRCHDFIEMGFSSKFLDLYNFKLPAFFPNSSAVDAMSSTLRLIADADLQKAVEPLLSALVSLLDDLDYSKLRDYKSSRFESLLDGILDAENLVKMSEVQNLVKLQSMIATLQDFISAPLFSSNHTMDLCQLVFSAEEQYSLLKKLGNVRKTLLIEELNLCFTVPERWRDATCTRLKKRDIKDRMLSLYKELDSLSLRRFERFRSLRYVLSSVPSIINSIFLGLVHLCSRKVFAGTIKFKRTDTGLMLASFLREQLCFLPSDDSCESFTVLSYNSATLSLLQSLFVNEKYQEFLHFFCSCLHKWDSFKYIFNLLELSLSVLLNNSKETDSCLSHTAAGCLRLIVSVISRLYDLESKFGTSKDLTLNENLESVEVLSENENICDSLLTMYYPTMLELWKSSKSFCFSRPFHREMVLLFSAVTKNTNSELILNSVSSPGSWKSTLTFLPERTVQKKVKLKHWERETEFVHDLLDILKTEQAIPFELSKLSHIFFQTRGQKIWFVNYITNAYFTKQRLLQKLQLEHRNIFEFLVVFINDTRFPRASHSTIKKLLSHCIFMLNNESLYNQERQLWVPSCLMLLDSCLFKDQLATLKQATRNMHKSGILQTQDLKKVYVCCSKELKLNVSLLSTVSLLRIFARLTTIPELAYAFIHDCLGDALNSVKQHNSRLPKLQHLFMSVLRNIFETEDMVKHTMRVELYDYFTKKAHSSSVDSQTFTDSFAYFAVRNVCALNSVIGELCFLKEGGTDAETSLTLKRDYPNPRTVNPSLEIINDNINYFLSSLFMELTDSVTKSFALIEGMDKSQLSGLVDVDINELETELSHSQYILKIFVELLCNFSAARTWFCQIPHTWDKTSGTSNACKQNTLKYIIEEIICAYYPMVTLDKLTSLLKALSEAGIAVVIALCQCPSIAEEAVFECITINVIKDLCSSLQHQLLCPSTQAERYHRLRCISNTVHGLVSPSSFFTNSKLKTSSKACGYILQQLVSNDMISLLVSATTTIDLSYPDAHDCLKTICVPLKQLVFFALDHSSLFVSMSSNTELLDCDSDSSSVSYDDDMPNVYRNSVLGLTTATQHSNHSSQNVESAISDRDLDDDDSNSSVVYPAYAENMRGAESTESSEESEDGDAYTRTEVRAAANDDVNFTNNATGTSDGNSTINIFADNETIAGASSTPMVTENAVTEPMSEGNSDVSVHFTNTQRDEENDDSSSFSSSTNNEVLDGRDSLIWHSQRTSAGLSTRLRRPCLLHRSVASRFSPNENHSLNPITEDLGLWTNYENEKISGLDSWVTIDGKLVGTAAVQTFFDSSKISTEAISISEGEFERWLISALYPKNLGRFFKSQNTFYGQKGKESYTKFFTPLSTPQRWESSIEFLYGYDYLSAVKRDMFKGIKNFVSYKDDEISEKDQSQVKEVSMSATGSLNVSPCRYEQHNATSNNVLSVIGGSNNEHNVDAGFLEALPDELLDEVLNRDVSEQAIPERPLNHIEEGFLEALPDDIRAEITSYSNLRGNIHHGVEDNISEHGASSSTAAPEGRNTELVDGVSSPIIPTFSSSDIQLPQLKAYSNRVAKPERTWNNLHLFEITGVASLLKLLFTYDGTCQNLIFDIVLKICENKQNLFDVLELSLFIVVQLASVRPSAQNCYTVVSKLAEKSIRNAALKSGFNGVMQRKTSLNAISNDINAKNISSLLGKFIDLLVYLTEWNPTFGNCFFEKVNIKKFEQNGARRARDCHMFPFYIILSLLKSKRITSNRTLLEGLALLLSKVTKFLCNQSKVYDGMILQREREGIYDERKHTFSVKFSPKFTKHLACVFSLKYCNSIVFTNALRAMDNLCIYGKCFGSFLHELLRQSSMKVSAVEQMLKVILHSLGSLAIEQTMVSIFASVPSFCFEQTNLLQNLKALEFLCEKHSLALFVNECDLMFSVPLWESLLNLLDNVPDATRKLEIARFLLPLIESFMIVSNLTMLINRLKQEKTNIRIEHMFQQFTGKYRVLLNTLVRENETLMSGSFSILMKNSYMLDFDNKRRYFLQKLHNDPFYTRSLTVPVRREHVFTDSYRVLYAKDAKELLHARLSIKFEGEEGVDAGGITREWFQVVTHQMLNPNYALFSPSPTDPNTFHPNKTSAVNPEHLSYFRFVGRLLGKALFDERLLDCHFSNAVYKALLNKPISLNDIDSLDTNYSKSLHWMLENNITDVITETFSVETDTFGVHKVIDLVPNGQSINVTEENKRDYVHLLTEYHLKSSVQQQLEHLKAGFSEMIDESLICIFSEKELELLLSGLPDIDIDDWKNNTEYVNYTPASSNIQWFWRALRSLGKEDLAKLLQFVTGTSKVPLNGFAGLMGTTGLQKFSIHKDYSTVPGKLPQSHTCFNQLDLPEYGSYEELKSALLTAIHEGSEGFGFA</sequence>
<dbReference type="GeneID" id="7050498"/>
<dbReference type="HOGENOM" id="CLU_000215_0_1_1"/>
<evidence type="ECO:0000256" key="5">
    <source>
        <dbReference type="ARBA" id="ARBA00022448"/>
    </source>
</evidence>
<evidence type="ECO:0000259" key="13">
    <source>
        <dbReference type="PROSITE" id="PS50237"/>
    </source>
</evidence>
<dbReference type="GO" id="GO:0006511">
    <property type="term" value="P:ubiquitin-dependent protein catabolic process"/>
    <property type="evidence" value="ECO:0000318"/>
    <property type="project" value="GO_Central"/>
</dbReference>
<dbReference type="Gene3D" id="3.30.2160.10">
    <property type="entry name" value="Hect, E3 ligase catalytic domain"/>
    <property type="match status" value="1"/>
</dbReference>
<evidence type="ECO:0000313" key="15">
    <source>
        <dbReference type="Proteomes" id="UP000001744"/>
    </source>
</evidence>
<dbReference type="SUPFAM" id="SSF56204">
    <property type="entry name" value="Hect, E3 ligase catalytic domain"/>
    <property type="match status" value="1"/>
</dbReference>
<accession>B6K591</accession>
<dbReference type="Proteomes" id="UP000001744">
    <property type="component" value="Unassembled WGS sequence"/>
</dbReference>
<comment type="pathway">
    <text evidence="3">Protein modification; protein ubiquitination.</text>
</comment>
<dbReference type="STRING" id="402676.B6K591"/>
<protein>
    <recommendedName>
        <fullName evidence="4">HECT-type E3 ubiquitin transferase</fullName>
        <ecNumber evidence="4">2.3.2.26</ecNumber>
    </recommendedName>
</protein>
<evidence type="ECO:0000256" key="1">
    <source>
        <dbReference type="ARBA" id="ARBA00000885"/>
    </source>
</evidence>
<evidence type="ECO:0000313" key="14">
    <source>
        <dbReference type="EMBL" id="EEB08695.1"/>
    </source>
</evidence>
<comment type="catalytic activity">
    <reaction evidence="1">
        <text>S-ubiquitinyl-[E2 ubiquitin-conjugating enzyme]-L-cysteine + [acceptor protein]-L-lysine = [E2 ubiquitin-conjugating enzyme]-L-cysteine + N(6)-ubiquitinyl-[acceptor protein]-L-lysine.</text>
        <dbReference type="EC" id="2.3.2.26"/>
    </reaction>
</comment>
<dbReference type="PANTHER" id="PTHR11254:SF67">
    <property type="entry name" value="E3 UBIQUITIN-PROTEIN LIGASE HUWE1"/>
    <property type="match status" value="1"/>
</dbReference>
<keyword evidence="8" id="KW-0509">mRNA transport</keyword>
<evidence type="ECO:0000256" key="2">
    <source>
        <dbReference type="ARBA" id="ARBA00004123"/>
    </source>
</evidence>
<evidence type="ECO:0000256" key="12">
    <source>
        <dbReference type="SAM" id="MobiDB-lite"/>
    </source>
</evidence>
<dbReference type="InterPro" id="IPR050409">
    <property type="entry name" value="E3_ubiq-protein_ligase"/>
</dbReference>
<dbReference type="UniPathway" id="UPA00143"/>
<evidence type="ECO:0000256" key="9">
    <source>
        <dbReference type="ARBA" id="ARBA00023242"/>
    </source>
</evidence>
<dbReference type="FunFam" id="3.30.2160.10:FF:000001">
    <property type="entry name" value="E3 ubiquitin-protein ligase NEDD4-like"/>
    <property type="match status" value="1"/>
</dbReference>